<dbReference type="InterPro" id="IPR050245">
    <property type="entry name" value="PrsA_foldase"/>
</dbReference>
<feature type="compositionally biased region" description="Acidic residues" evidence="7">
    <location>
        <begin position="362"/>
        <end position="381"/>
    </location>
</feature>
<evidence type="ECO:0000256" key="8">
    <source>
        <dbReference type="SAM" id="SignalP"/>
    </source>
</evidence>
<evidence type="ECO:0000313" key="10">
    <source>
        <dbReference type="EMBL" id="MEQ2578932.1"/>
    </source>
</evidence>
<dbReference type="RefSeq" id="WP_349144456.1">
    <property type="nucleotide sequence ID" value="NZ_JBBMFC010000013.1"/>
</dbReference>
<feature type="chain" id="PRO_5045885746" description="peptidylprolyl isomerase" evidence="8">
    <location>
        <begin position="22"/>
        <end position="381"/>
    </location>
</feature>
<proteinExistence type="predicted"/>
<keyword evidence="5 6" id="KW-0413">Isomerase</keyword>
<dbReference type="PANTHER" id="PTHR47245:SF1">
    <property type="entry name" value="FOLDASE PROTEIN PRSA"/>
    <property type="match status" value="1"/>
</dbReference>
<dbReference type="InterPro" id="IPR027304">
    <property type="entry name" value="Trigger_fact/SurA_dom_sf"/>
</dbReference>
<accession>A0ABV1I161</accession>
<evidence type="ECO:0000256" key="4">
    <source>
        <dbReference type="ARBA" id="ARBA00023110"/>
    </source>
</evidence>
<comment type="catalytic activity">
    <reaction evidence="1">
        <text>[protein]-peptidylproline (omega=180) = [protein]-peptidylproline (omega=0)</text>
        <dbReference type="Rhea" id="RHEA:16237"/>
        <dbReference type="Rhea" id="RHEA-COMP:10747"/>
        <dbReference type="Rhea" id="RHEA-COMP:10748"/>
        <dbReference type="ChEBI" id="CHEBI:83833"/>
        <dbReference type="ChEBI" id="CHEBI:83834"/>
        <dbReference type="EC" id="5.2.1.8"/>
    </reaction>
</comment>
<sequence>MMKKKATTLLAVLLMGAIALTGCSAPHTVNGSAEAVSVNGTSVPLGELNFYLRYQQANMQNAYGGMFGETFMNTDITGSGSVYGVTMRDSSLETLEEYYLVEANAEELGISLTDEDESKIADTVQAFLAANDSKTLDAMTADEATVTHVLELITLQQRVHEYFGTTIDTEVDPEEANQKKISYVLNSTEDTTDDAGNTVVLSEAEKEQKKADMEALLAEAKESGDLSAAAENYSLSVVPATYGKDDETLNEDVYAAAEQLSDGEYSDVIESDNGYYVVYMESTSDADATQTKIDSILSDRTNEAYSAWLDPLKEGAEITVNDKNVEKLTFDRIYTVKAADEATADETVTDEATTDKTAVEDGTADDAATEEEAAEDTAAEE</sequence>
<keyword evidence="11" id="KW-1185">Reference proteome</keyword>
<dbReference type="SUPFAM" id="SSF109998">
    <property type="entry name" value="Triger factor/SurA peptide-binding domain-like"/>
    <property type="match status" value="1"/>
</dbReference>
<feature type="signal peptide" evidence="8">
    <location>
        <begin position="1"/>
        <end position="21"/>
    </location>
</feature>
<evidence type="ECO:0000256" key="6">
    <source>
        <dbReference type="PROSITE-ProRule" id="PRU00278"/>
    </source>
</evidence>
<dbReference type="EMBL" id="JBBMFC010000013">
    <property type="protein sequence ID" value="MEQ2578932.1"/>
    <property type="molecule type" value="Genomic_DNA"/>
</dbReference>
<dbReference type="InterPro" id="IPR046357">
    <property type="entry name" value="PPIase_dom_sf"/>
</dbReference>
<dbReference type="SUPFAM" id="SSF54534">
    <property type="entry name" value="FKBP-like"/>
    <property type="match status" value="1"/>
</dbReference>
<keyword evidence="4 6" id="KW-0697">Rotamase</keyword>
<dbReference type="InterPro" id="IPR000297">
    <property type="entry name" value="PPIase_PpiC"/>
</dbReference>
<organism evidence="10 11">
    <name type="scientific">Hominiventricola aquisgranensis</name>
    <dbReference type="NCBI Taxonomy" id="3133164"/>
    <lineage>
        <taxon>Bacteria</taxon>
        <taxon>Bacillati</taxon>
        <taxon>Bacillota</taxon>
        <taxon>Clostridia</taxon>
        <taxon>Lachnospirales</taxon>
        <taxon>Lachnospiraceae</taxon>
        <taxon>Hominiventricola</taxon>
    </lineage>
</organism>
<feature type="region of interest" description="Disordered" evidence="7">
    <location>
        <begin position="340"/>
        <end position="381"/>
    </location>
</feature>
<evidence type="ECO:0000259" key="9">
    <source>
        <dbReference type="PROSITE" id="PS50198"/>
    </source>
</evidence>
<dbReference type="PANTHER" id="PTHR47245">
    <property type="entry name" value="PEPTIDYLPROLYL ISOMERASE"/>
    <property type="match status" value="1"/>
</dbReference>
<dbReference type="PROSITE" id="PS51257">
    <property type="entry name" value="PROKAR_LIPOPROTEIN"/>
    <property type="match status" value="1"/>
</dbReference>
<evidence type="ECO:0000256" key="3">
    <source>
        <dbReference type="ARBA" id="ARBA00022729"/>
    </source>
</evidence>
<dbReference type="EC" id="5.2.1.8" evidence="2"/>
<name>A0ABV1I161_9FIRM</name>
<evidence type="ECO:0000256" key="7">
    <source>
        <dbReference type="SAM" id="MobiDB-lite"/>
    </source>
</evidence>
<evidence type="ECO:0000313" key="11">
    <source>
        <dbReference type="Proteomes" id="UP001470288"/>
    </source>
</evidence>
<dbReference type="Pfam" id="PF13624">
    <property type="entry name" value="SurA_N_3"/>
    <property type="match status" value="1"/>
</dbReference>
<gene>
    <name evidence="10" type="ORF">WMO62_08775</name>
</gene>
<keyword evidence="3 8" id="KW-0732">Signal</keyword>
<protein>
    <recommendedName>
        <fullName evidence="2">peptidylprolyl isomerase</fullName>
        <ecNumber evidence="2">5.2.1.8</ecNumber>
    </recommendedName>
</protein>
<dbReference type="GO" id="GO:0016853">
    <property type="term" value="F:isomerase activity"/>
    <property type="evidence" value="ECO:0007669"/>
    <property type="project" value="UniProtKB-KW"/>
</dbReference>
<dbReference type="Proteomes" id="UP001470288">
    <property type="component" value="Unassembled WGS sequence"/>
</dbReference>
<feature type="domain" description="PpiC" evidence="9">
    <location>
        <begin position="176"/>
        <end position="282"/>
    </location>
</feature>
<evidence type="ECO:0000256" key="2">
    <source>
        <dbReference type="ARBA" id="ARBA00013194"/>
    </source>
</evidence>
<dbReference type="Pfam" id="PF13145">
    <property type="entry name" value="Rotamase_2"/>
    <property type="match status" value="1"/>
</dbReference>
<dbReference type="Gene3D" id="3.10.50.40">
    <property type="match status" value="1"/>
</dbReference>
<evidence type="ECO:0000256" key="1">
    <source>
        <dbReference type="ARBA" id="ARBA00000971"/>
    </source>
</evidence>
<evidence type="ECO:0000256" key="5">
    <source>
        <dbReference type="ARBA" id="ARBA00023235"/>
    </source>
</evidence>
<reference evidence="10 11" key="1">
    <citation type="submission" date="2024-03" db="EMBL/GenBank/DDBJ databases">
        <title>Human intestinal bacterial collection.</title>
        <authorList>
            <person name="Pauvert C."/>
            <person name="Hitch T.C.A."/>
            <person name="Clavel T."/>
        </authorList>
    </citation>
    <scope>NUCLEOTIDE SEQUENCE [LARGE SCALE GENOMIC DNA]</scope>
    <source>
        <strain evidence="10 11">CLA-AA-H78B</strain>
    </source>
</reference>
<dbReference type="PROSITE" id="PS50198">
    <property type="entry name" value="PPIC_PPIASE_2"/>
    <property type="match status" value="1"/>
</dbReference>
<comment type="caution">
    <text evidence="10">The sequence shown here is derived from an EMBL/GenBank/DDBJ whole genome shotgun (WGS) entry which is preliminary data.</text>
</comment>